<dbReference type="Gene3D" id="3.50.50.60">
    <property type="entry name" value="FAD/NAD(P)-binding domain"/>
    <property type="match status" value="1"/>
</dbReference>
<organism evidence="2 3">
    <name type="scientific">Glaciimonas soli</name>
    <dbReference type="NCBI Taxonomy" id="2590999"/>
    <lineage>
        <taxon>Bacteria</taxon>
        <taxon>Pseudomonadati</taxon>
        <taxon>Pseudomonadota</taxon>
        <taxon>Betaproteobacteria</taxon>
        <taxon>Burkholderiales</taxon>
        <taxon>Oxalobacteraceae</taxon>
        <taxon>Glaciimonas</taxon>
    </lineage>
</organism>
<accession>A0A843YQT6</accession>
<dbReference type="FunFam" id="1.10.405.20:FF:000001">
    <property type="entry name" value="Amine oxidase"/>
    <property type="match status" value="1"/>
</dbReference>
<dbReference type="GO" id="GO:0016491">
    <property type="term" value="F:oxidoreductase activity"/>
    <property type="evidence" value="ECO:0007669"/>
    <property type="project" value="InterPro"/>
</dbReference>
<dbReference type="EMBL" id="WINI01000001">
    <property type="protein sequence ID" value="MQQ99750.1"/>
    <property type="molecule type" value="Genomic_DNA"/>
</dbReference>
<dbReference type="SUPFAM" id="SSF51905">
    <property type="entry name" value="FAD/NAD(P)-binding domain"/>
    <property type="match status" value="1"/>
</dbReference>
<dbReference type="RefSeq" id="WP_153233296.1">
    <property type="nucleotide sequence ID" value="NZ_WINI01000001.1"/>
</dbReference>
<dbReference type="InterPro" id="IPR002937">
    <property type="entry name" value="Amino_oxidase"/>
</dbReference>
<comment type="caution">
    <text evidence="2">The sequence shown here is derived from an EMBL/GenBank/DDBJ whole genome shotgun (WGS) entry which is preliminary data.</text>
</comment>
<feature type="domain" description="Amine oxidase" evidence="1">
    <location>
        <begin position="16"/>
        <end position="330"/>
    </location>
</feature>
<evidence type="ECO:0000259" key="1">
    <source>
        <dbReference type="Pfam" id="PF01593"/>
    </source>
</evidence>
<dbReference type="PANTHER" id="PTHR42923:SF17">
    <property type="entry name" value="AMINE OXIDASE DOMAIN-CONTAINING PROTEIN"/>
    <property type="match status" value="1"/>
</dbReference>
<evidence type="ECO:0000313" key="3">
    <source>
        <dbReference type="Proteomes" id="UP000451565"/>
    </source>
</evidence>
<name>A0A843YQT6_9BURK</name>
<dbReference type="AlphaFoldDB" id="A0A843YQT6"/>
<dbReference type="OrthoDB" id="20837at2"/>
<keyword evidence="3" id="KW-1185">Reference proteome</keyword>
<gene>
    <name evidence="2" type="ORF">GEV47_03500</name>
</gene>
<dbReference type="Gene3D" id="1.10.405.20">
    <property type="match status" value="1"/>
</dbReference>
<reference evidence="2 3" key="1">
    <citation type="submission" date="2019-10" db="EMBL/GenBank/DDBJ databases">
        <title>Glaciimonas soli sp. nov., a psychrophilic bacterium isolated from the forest soil of a high elevation mountain in Taiwan.</title>
        <authorList>
            <person name="Wang L.-T."/>
            <person name="Shieh W.Y."/>
        </authorList>
    </citation>
    <scope>NUCLEOTIDE SEQUENCE [LARGE SCALE GENOMIC DNA]</scope>
    <source>
        <strain evidence="2 3">GS1</strain>
    </source>
</reference>
<protein>
    <submittedName>
        <fullName evidence="2">FAD-dependent oxidoreductase</fullName>
    </submittedName>
</protein>
<proteinExistence type="predicted"/>
<dbReference type="Proteomes" id="UP000451565">
    <property type="component" value="Unassembled WGS sequence"/>
</dbReference>
<dbReference type="PANTHER" id="PTHR42923">
    <property type="entry name" value="PROTOPORPHYRINOGEN OXIDASE"/>
    <property type="match status" value="1"/>
</dbReference>
<sequence>MNSKIRQRIAVIGSGISGLASAYFLGRQHDVCLFEAGNYLGGHTNTVDVTLEGQTCPVDTGFLVFNQATYPNLIALLSELGVSSYATDMSFGVSLDDGRLEWAGTRLDTVFAQRGRLLSPSFLGMLRDIMRFNAAAEKNLRQASVDGTTLEQLLETGRYGTMFRHAYLLPMAAAIWSSSPADILQFPASTFLRFCINHALLQVRNRPQWQTVQGGGRAYVRKIVATLPDCRINTPVHKVERGNDSVTVTSDAGSEQFDAVIFATHTPQTLRMLSDASDSERKLLTSISYQSNKAILHTDKRLMPQHRKVWSAWNYLGAGATDQQSPVCVSYWLNQLQNLPFSTPVIVTLNPFMAPAPETVIAQFDYEHPVFNHTAIAAQQQLPTIQGKNRTWFAGAWTGYGFHEDGLKSALRVAADFGLSPAWAKV</sequence>
<dbReference type="InterPro" id="IPR036188">
    <property type="entry name" value="FAD/NAD-bd_sf"/>
</dbReference>
<dbReference type="Gene3D" id="3.30.70.1990">
    <property type="match status" value="1"/>
</dbReference>
<dbReference type="Pfam" id="PF01593">
    <property type="entry name" value="Amino_oxidase"/>
    <property type="match status" value="1"/>
</dbReference>
<dbReference type="InterPro" id="IPR050464">
    <property type="entry name" value="Zeta_carotene_desat/Oxidored"/>
</dbReference>
<evidence type="ECO:0000313" key="2">
    <source>
        <dbReference type="EMBL" id="MQQ99750.1"/>
    </source>
</evidence>